<dbReference type="GO" id="GO:0005524">
    <property type="term" value="F:ATP binding"/>
    <property type="evidence" value="ECO:0007669"/>
    <property type="project" value="UniProtKB-KW"/>
</dbReference>
<keyword evidence="10" id="KW-0418">Kinase</keyword>
<comment type="pathway">
    <text evidence="3">Carbohydrate biosynthesis; gluconeogenesis.</text>
</comment>
<dbReference type="UniPathway" id="UPA00138"/>
<comment type="similarity">
    <text evidence="4">Belongs to the PEP-utilizing enzyme family.</text>
</comment>
<evidence type="ECO:0000256" key="9">
    <source>
        <dbReference type="ARBA" id="ARBA00022741"/>
    </source>
</evidence>
<evidence type="ECO:0000259" key="16">
    <source>
        <dbReference type="Pfam" id="PF01326"/>
    </source>
</evidence>
<evidence type="ECO:0000256" key="5">
    <source>
        <dbReference type="ARBA" id="ARBA00011996"/>
    </source>
</evidence>
<evidence type="ECO:0000256" key="13">
    <source>
        <dbReference type="ARBA" id="ARBA00033470"/>
    </source>
</evidence>
<dbReference type="InterPro" id="IPR036637">
    <property type="entry name" value="Phosphohistidine_dom_sf"/>
</dbReference>
<evidence type="ECO:0000256" key="4">
    <source>
        <dbReference type="ARBA" id="ARBA00007837"/>
    </source>
</evidence>
<dbReference type="AlphaFoldDB" id="A0A7C4MNM9"/>
<reference evidence="17" key="1">
    <citation type="journal article" date="2020" name="mSystems">
        <title>Genome- and Community-Level Interaction Insights into Carbon Utilization and Element Cycling Functions of Hydrothermarchaeota in Hydrothermal Sediment.</title>
        <authorList>
            <person name="Zhou Z."/>
            <person name="Liu Y."/>
            <person name="Xu W."/>
            <person name="Pan J."/>
            <person name="Luo Z.H."/>
            <person name="Li M."/>
        </authorList>
    </citation>
    <scope>NUCLEOTIDE SEQUENCE [LARGE SCALE GENOMIC DNA]</scope>
    <source>
        <strain evidence="17">SpSt-477</strain>
    </source>
</reference>
<evidence type="ECO:0000259" key="15">
    <source>
        <dbReference type="Pfam" id="PF00391"/>
    </source>
</evidence>
<feature type="domain" description="PEP-utilising enzyme mobile" evidence="15">
    <location>
        <begin position="492"/>
        <end position="563"/>
    </location>
</feature>
<dbReference type="SUPFAM" id="SSF52009">
    <property type="entry name" value="Phosphohistidine domain"/>
    <property type="match status" value="1"/>
</dbReference>
<dbReference type="Pfam" id="PF00391">
    <property type="entry name" value="PEP-utilizers"/>
    <property type="match status" value="1"/>
</dbReference>
<dbReference type="PANTHER" id="PTHR43030:SF1">
    <property type="entry name" value="PHOSPHOENOLPYRUVATE SYNTHASE"/>
    <property type="match status" value="1"/>
</dbReference>
<name>A0A7C4MNM9_9BACT</name>
<evidence type="ECO:0000256" key="12">
    <source>
        <dbReference type="ARBA" id="ARBA00022842"/>
    </source>
</evidence>
<protein>
    <recommendedName>
        <fullName evidence="6">Phosphoenolpyruvate synthase</fullName>
        <ecNumber evidence="5">2.7.9.2</ecNumber>
    </recommendedName>
    <alternativeName>
        <fullName evidence="13">Pyruvate, water dikinase</fullName>
    </alternativeName>
</protein>
<gene>
    <name evidence="17" type="ORF">ENS29_03090</name>
</gene>
<evidence type="ECO:0000256" key="10">
    <source>
        <dbReference type="ARBA" id="ARBA00022777"/>
    </source>
</evidence>
<keyword evidence="7" id="KW-0808">Transferase</keyword>
<dbReference type="Gene3D" id="3.50.30.10">
    <property type="entry name" value="Phosphohistidine domain"/>
    <property type="match status" value="1"/>
</dbReference>
<accession>A0A7C4MNM9</accession>
<dbReference type="PANTHER" id="PTHR43030">
    <property type="entry name" value="PHOSPHOENOLPYRUVATE SYNTHASE"/>
    <property type="match status" value="1"/>
</dbReference>
<dbReference type="EMBL" id="DSUH01000067">
    <property type="protein sequence ID" value="HGU31824.1"/>
    <property type="molecule type" value="Genomic_DNA"/>
</dbReference>
<dbReference type="Gene3D" id="3.30.1490.20">
    <property type="entry name" value="ATP-grasp fold, A domain"/>
    <property type="match status" value="1"/>
</dbReference>
<keyword evidence="12" id="KW-0460">Magnesium</keyword>
<comment type="caution">
    <text evidence="17">The sequence shown here is derived from an EMBL/GenBank/DDBJ whole genome shotgun (WGS) entry which is preliminary data.</text>
</comment>
<dbReference type="Pfam" id="PF01326">
    <property type="entry name" value="PPDK_N"/>
    <property type="match status" value="1"/>
</dbReference>
<dbReference type="InterPro" id="IPR013815">
    <property type="entry name" value="ATP_grasp_subdomain_1"/>
</dbReference>
<evidence type="ECO:0000256" key="14">
    <source>
        <dbReference type="ARBA" id="ARBA00047700"/>
    </source>
</evidence>
<dbReference type="InterPro" id="IPR008279">
    <property type="entry name" value="PEP-util_enz_mobile_dom"/>
</dbReference>
<keyword evidence="9" id="KW-0547">Nucleotide-binding</keyword>
<dbReference type="InterPro" id="IPR006319">
    <property type="entry name" value="PEP_synth"/>
</dbReference>
<dbReference type="Gene3D" id="3.30.470.20">
    <property type="entry name" value="ATP-grasp fold, B domain"/>
    <property type="match status" value="1"/>
</dbReference>
<organism evidence="17">
    <name type="scientific">Desulfatirhabdium butyrativorans</name>
    <dbReference type="NCBI Taxonomy" id="340467"/>
    <lineage>
        <taxon>Bacteria</taxon>
        <taxon>Pseudomonadati</taxon>
        <taxon>Thermodesulfobacteriota</taxon>
        <taxon>Desulfobacteria</taxon>
        <taxon>Desulfobacterales</taxon>
        <taxon>Desulfatirhabdiaceae</taxon>
        <taxon>Desulfatirhabdium</taxon>
    </lineage>
</organism>
<dbReference type="GO" id="GO:0008986">
    <property type="term" value="F:pyruvate, water dikinase activity"/>
    <property type="evidence" value="ECO:0007669"/>
    <property type="project" value="UniProtKB-EC"/>
</dbReference>
<evidence type="ECO:0000313" key="17">
    <source>
        <dbReference type="EMBL" id="HGU31824.1"/>
    </source>
</evidence>
<evidence type="ECO:0000256" key="8">
    <source>
        <dbReference type="ARBA" id="ARBA00022723"/>
    </source>
</evidence>
<dbReference type="SUPFAM" id="SSF56059">
    <property type="entry name" value="Glutathione synthetase ATP-binding domain-like"/>
    <property type="match status" value="1"/>
</dbReference>
<dbReference type="GO" id="GO:0046872">
    <property type="term" value="F:metal ion binding"/>
    <property type="evidence" value="ECO:0007669"/>
    <property type="project" value="UniProtKB-KW"/>
</dbReference>
<evidence type="ECO:0000256" key="3">
    <source>
        <dbReference type="ARBA" id="ARBA00004742"/>
    </source>
</evidence>
<evidence type="ECO:0000256" key="1">
    <source>
        <dbReference type="ARBA" id="ARBA00001946"/>
    </source>
</evidence>
<dbReference type="GO" id="GO:0006094">
    <property type="term" value="P:gluconeogenesis"/>
    <property type="evidence" value="ECO:0007669"/>
    <property type="project" value="UniProtKB-UniPathway"/>
</dbReference>
<feature type="domain" description="Pyruvate phosphate dikinase AMP/ATP-binding" evidence="16">
    <location>
        <begin position="138"/>
        <end position="443"/>
    </location>
</feature>
<keyword evidence="8" id="KW-0479">Metal-binding</keyword>
<sequence length="873" mass="98493">MLLRKLQALLPKRLRSAKPTVDRNRVLSSLRTKYIHFKILLDSNTQLLNIFADLEEKLKGRSAFGLEWLKAQCIKIVFHTGRMIRSFEIMSGRRYPELYQRLDWIVQHLALADPPRTETPTSEVILFYDRIDQSIGSVVGGKSAHLGEIRNRIGLPVPKGFAVTTAAFRKWVESDELYPFIRREKEKLDVIQPEMVVEVSRKIQQALLDSALPEDIAASILDAFDQLALEVGVEPDNLRVAVRSSALGEDSEMSFAGQYLSVLNVTRDRLLREYKRVVASLFSENAISYRQHMGIPFQDAAMSVVCLEMVNSVVSGVMYTRHPFQPESNQVILHALWGLGPYVVDGKIEPDMYWVEREPSLTLRESRIADKPIRLVATISGNLVEEIVPEDLRHQPTLTEVEAITLAQYGLRLEAHFGGPQDVEWAIDCDGRIVILQSRPLKTDCGVGRGFSEDRAPIAGYDLVIWDAEIANPGVGMGPAKIVKSTSDLIDFPEGAVLVAPTSSPQYVMVLQRAQAVVTDAGSMTGHMAAVCREYRIPTLMNARGATQKIRPGEVITVDARSGRVYRGEVVELQGYNEDHGAFMKGSPIYEMLQDRTRHILPLHLTDPKSEQFSSTNCRTIHDIMRYLHELSYGEIFHLSDQASDRWQATKKLISSIPLDLYVVDIGGGVVEDKSEASRITVDDIVCVPFKALLTGMLRREFHQAEPRPIELSGFFSVMSRQMLDPPNMMRERFGDKSYAIVSNKYMNFSSRVGYHYSILDSYCGRTSAKNYIHFQFKGGAADEIRRERRARCIAAILAHYGFMTEVVGDRVNARYAKDETNHMIQRLDILGRLLMYSRQMDMLMKGEEMVSVLADHFIEGNYALCCSTDVQA</sequence>
<comment type="function">
    <text evidence="2">Catalyzes the phosphorylation of pyruvate to phosphoenolpyruvate.</text>
</comment>
<comment type="catalytic activity">
    <reaction evidence="14">
        <text>pyruvate + ATP + H2O = phosphoenolpyruvate + AMP + phosphate + 2 H(+)</text>
        <dbReference type="Rhea" id="RHEA:11364"/>
        <dbReference type="ChEBI" id="CHEBI:15361"/>
        <dbReference type="ChEBI" id="CHEBI:15377"/>
        <dbReference type="ChEBI" id="CHEBI:15378"/>
        <dbReference type="ChEBI" id="CHEBI:30616"/>
        <dbReference type="ChEBI" id="CHEBI:43474"/>
        <dbReference type="ChEBI" id="CHEBI:58702"/>
        <dbReference type="ChEBI" id="CHEBI:456215"/>
        <dbReference type="EC" id="2.7.9.2"/>
    </reaction>
</comment>
<proteinExistence type="inferred from homology"/>
<evidence type="ECO:0000256" key="2">
    <source>
        <dbReference type="ARBA" id="ARBA00002988"/>
    </source>
</evidence>
<keyword evidence="17" id="KW-0670">Pyruvate</keyword>
<keyword evidence="11" id="KW-0067">ATP-binding</keyword>
<dbReference type="InterPro" id="IPR002192">
    <property type="entry name" value="PPDK_AMP/ATP-bd"/>
</dbReference>
<comment type="cofactor">
    <cofactor evidence="1">
        <name>Mg(2+)</name>
        <dbReference type="ChEBI" id="CHEBI:18420"/>
    </cofactor>
</comment>
<dbReference type="EC" id="2.7.9.2" evidence="5"/>
<evidence type="ECO:0000256" key="6">
    <source>
        <dbReference type="ARBA" id="ARBA00021623"/>
    </source>
</evidence>
<evidence type="ECO:0000256" key="7">
    <source>
        <dbReference type="ARBA" id="ARBA00022679"/>
    </source>
</evidence>
<evidence type="ECO:0000256" key="11">
    <source>
        <dbReference type="ARBA" id="ARBA00022840"/>
    </source>
</evidence>